<reference evidence="8" key="2">
    <citation type="submission" date="2023-05" db="EMBL/GenBank/DDBJ databases">
        <authorList>
            <consortium name="Lawrence Berkeley National Laboratory"/>
            <person name="Steindorff A."/>
            <person name="Hensen N."/>
            <person name="Bonometti L."/>
            <person name="Westerberg I."/>
            <person name="Brannstrom I.O."/>
            <person name="Guillou S."/>
            <person name="Cros-Aarteil S."/>
            <person name="Calhoun S."/>
            <person name="Haridas S."/>
            <person name="Kuo A."/>
            <person name="Mondo S."/>
            <person name="Pangilinan J."/>
            <person name="Riley R."/>
            <person name="Labutti K."/>
            <person name="Andreopoulos B."/>
            <person name="Lipzen A."/>
            <person name="Chen C."/>
            <person name="Yanf M."/>
            <person name="Daum C."/>
            <person name="Ng V."/>
            <person name="Clum A."/>
            <person name="Ohm R."/>
            <person name="Martin F."/>
            <person name="Silar P."/>
            <person name="Natvig D."/>
            <person name="Lalanne C."/>
            <person name="Gautier V."/>
            <person name="Ament-Velasquez S.L."/>
            <person name="Kruys A."/>
            <person name="Hutchinson M.I."/>
            <person name="Powell A.J."/>
            <person name="Barry K."/>
            <person name="Miller A.N."/>
            <person name="Grigoriev I.V."/>
            <person name="Debuchy R."/>
            <person name="Gladieux P."/>
            <person name="Thoren M.H."/>
            <person name="Johannesson H."/>
        </authorList>
    </citation>
    <scope>NUCLEOTIDE SEQUENCE</scope>
    <source>
        <strain evidence="8">CBS 315.58</strain>
    </source>
</reference>
<evidence type="ECO:0000256" key="3">
    <source>
        <dbReference type="ARBA" id="ARBA00023015"/>
    </source>
</evidence>
<evidence type="ECO:0000313" key="8">
    <source>
        <dbReference type="EMBL" id="KAK4201857.1"/>
    </source>
</evidence>
<keyword evidence="5 6" id="KW-0539">Nucleus</keyword>
<comment type="caution">
    <text evidence="8">The sequence shown here is derived from an EMBL/GenBank/DDBJ whole genome shotgun (WGS) entry which is preliminary data.</text>
</comment>
<dbReference type="EMBL" id="MU863902">
    <property type="protein sequence ID" value="KAK4201857.1"/>
    <property type="molecule type" value="Genomic_DNA"/>
</dbReference>
<feature type="region of interest" description="Disordered" evidence="7">
    <location>
        <begin position="139"/>
        <end position="168"/>
    </location>
</feature>
<keyword evidence="4 6" id="KW-0804">Transcription</keyword>
<protein>
    <recommendedName>
        <fullName evidence="6">Mediator of RNA polymerase II transcription subunit 10</fullName>
    </recommendedName>
    <alternativeName>
        <fullName evidence="6">Mediator complex subunit 10</fullName>
    </alternativeName>
</protein>
<proteinExistence type="inferred from homology"/>
<sequence length="168" mass="18400">MAPVTSDLPQVKDSVSTTLTLLFQTLTNISLYDSAGRPSRDSLASDLTTLDDSLLKVHRLANALPPSQTPGIPLPLMEYVENGRNPDIYTREFVELVRRLNQLTRGKMHAFRDFRDVLAREMAAAMPECKEDAMRVVEETGGPGPVLLGEEGGGQGQGQGQVQGQQRH</sequence>
<keyword evidence="3 6" id="KW-0805">Transcription regulation</keyword>
<evidence type="ECO:0000256" key="2">
    <source>
        <dbReference type="ARBA" id="ARBA00005389"/>
    </source>
</evidence>
<dbReference type="InterPro" id="IPR019145">
    <property type="entry name" value="Mediator_Med10"/>
</dbReference>
<evidence type="ECO:0000256" key="7">
    <source>
        <dbReference type="SAM" id="MobiDB-lite"/>
    </source>
</evidence>
<name>A0AAN6XNU4_9PEZI</name>
<feature type="compositionally biased region" description="Gly residues" evidence="7">
    <location>
        <begin position="150"/>
        <end position="161"/>
    </location>
</feature>
<dbReference type="GO" id="GO:0003712">
    <property type="term" value="F:transcription coregulator activity"/>
    <property type="evidence" value="ECO:0007669"/>
    <property type="project" value="InterPro"/>
</dbReference>
<keyword evidence="6" id="KW-0010">Activator</keyword>
<organism evidence="8 9">
    <name type="scientific">Triangularia verruculosa</name>
    <dbReference type="NCBI Taxonomy" id="2587418"/>
    <lineage>
        <taxon>Eukaryota</taxon>
        <taxon>Fungi</taxon>
        <taxon>Dikarya</taxon>
        <taxon>Ascomycota</taxon>
        <taxon>Pezizomycotina</taxon>
        <taxon>Sordariomycetes</taxon>
        <taxon>Sordariomycetidae</taxon>
        <taxon>Sordariales</taxon>
        <taxon>Podosporaceae</taxon>
        <taxon>Triangularia</taxon>
    </lineage>
</organism>
<comment type="subunit">
    <text evidence="6">Component of the Mediator complex.</text>
</comment>
<keyword evidence="9" id="KW-1185">Reference proteome</keyword>
<dbReference type="GO" id="GO:0016592">
    <property type="term" value="C:mediator complex"/>
    <property type="evidence" value="ECO:0007669"/>
    <property type="project" value="InterPro"/>
</dbReference>
<comment type="subcellular location">
    <subcellularLocation>
        <location evidence="1 6">Nucleus</location>
    </subcellularLocation>
</comment>
<dbReference type="Pfam" id="PF09748">
    <property type="entry name" value="Med10"/>
    <property type="match status" value="1"/>
</dbReference>
<reference evidence="8" key="1">
    <citation type="journal article" date="2023" name="Mol. Phylogenet. Evol.">
        <title>Genome-scale phylogeny and comparative genomics of the fungal order Sordariales.</title>
        <authorList>
            <person name="Hensen N."/>
            <person name="Bonometti L."/>
            <person name="Westerberg I."/>
            <person name="Brannstrom I.O."/>
            <person name="Guillou S."/>
            <person name="Cros-Aarteil S."/>
            <person name="Calhoun S."/>
            <person name="Haridas S."/>
            <person name="Kuo A."/>
            <person name="Mondo S."/>
            <person name="Pangilinan J."/>
            <person name="Riley R."/>
            <person name="LaButti K."/>
            <person name="Andreopoulos B."/>
            <person name="Lipzen A."/>
            <person name="Chen C."/>
            <person name="Yan M."/>
            <person name="Daum C."/>
            <person name="Ng V."/>
            <person name="Clum A."/>
            <person name="Steindorff A."/>
            <person name="Ohm R.A."/>
            <person name="Martin F."/>
            <person name="Silar P."/>
            <person name="Natvig D.O."/>
            <person name="Lalanne C."/>
            <person name="Gautier V."/>
            <person name="Ament-Velasquez S.L."/>
            <person name="Kruys A."/>
            <person name="Hutchinson M.I."/>
            <person name="Powell A.J."/>
            <person name="Barry K."/>
            <person name="Miller A.N."/>
            <person name="Grigoriev I.V."/>
            <person name="Debuchy R."/>
            <person name="Gladieux P."/>
            <person name="Hiltunen Thoren M."/>
            <person name="Johannesson H."/>
        </authorList>
    </citation>
    <scope>NUCLEOTIDE SEQUENCE</scope>
    <source>
        <strain evidence="8">CBS 315.58</strain>
    </source>
</reference>
<evidence type="ECO:0000256" key="4">
    <source>
        <dbReference type="ARBA" id="ARBA00023163"/>
    </source>
</evidence>
<evidence type="ECO:0000256" key="6">
    <source>
        <dbReference type="RuleBase" id="RU364146"/>
    </source>
</evidence>
<dbReference type="GO" id="GO:0006357">
    <property type="term" value="P:regulation of transcription by RNA polymerase II"/>
    <property type="evidence" value="ECO:0007669"/>
    <property type="project" value="InterPro"/>
</dbReference>
<comment type="function">
    <text evidence="6">Component of the Mediator complex, a coactivator involved in the regulated transcription of nearly all RNA polymerase II-dependent genes. Mediator functions as a bridge to convey information from gene-specific regulatory proteins to the basal RNA polymerase II transcription machinery. Mediator is recruited to promoters by direct interactions with regulatory proteins and serves as a scaffold for the assembly of a functional preinitiation complex with RNA polymerase II and the general transcription factors.</text>
</comment>
<evidence type="ECO:0000256" key="1">
    <source>
        <dbReference type="ARBA" id="ARBA00004123"/>
    </source>
</evidence>
<gene>
    <name evidence="6" type="primary">MED10</name>
    <name evidence="8" type="ORF">QBC40DRAFT_295205</name>
</gene>
<dbReference type="AlphaFoldDB" id="A0AAN6XNU4"/>
<evidence type="ECO:0000256" key="5">
    <source>
        <dbReference type="ARBA" id="ARBA00023242"/>
    </source>
</evidence>
<comment type="similarity">
    <text evidence="2 6">Belongs to the Mediator complex subunit 10 family.</text>
</comment>
<accession>A0AAN6XNU4</accession>
<evidence type="ECO:0000313" key="9">
    <source>
        <dbReference type="Proteomes" id="UP001303160"/>
    </source>
</evidence>
<dbReference type="Proteomes" id="UP001303160">
    <property type="component" value="Unassembled WGS sequence"/>
</dbReference>